<dbReference type="EMBL" id="MT144140">
    <property type="protein sequence ID" value="QJA49505.1"/>
    <property type="molecule type" value="Genomic_DNA"/>
</dbReference>
<organism evidence="1">
    <name type="scientific">viral metagenome</name>
    <dbReference type="NCBI Taxonomy" id="1070528"/>
    <lineage>
        <taxon>unclassified sequences</taxon>
        <taxon>metagenomes</taxon>
        <taxon>organismal metagenomes</taxon>
    </lineage>
</organism>
<evidence type="ECO:0000313" key="1">
    <source>
        <dbReference type="EMBL" id="QJA49505.1"/>
    </source>
</evidence>
<dbReference type="EMBL" id="MT145036">
    <property type="protein sequence ID" value="QJI02849.1"/>
    <property type="molecule type" value="Genomic_DNA"/>
</dbReference>
<dbReference type="EMBL" id="MT142384">
    <property type="protein sequence ID" value="QJA79520.1"/>
    <property type="molecule type" value="Genomic_DNA"/>
</dbReference>
<dbReference type="AlphaFoldDB" id="A0A6H1ZQE8"/>
<gene>
    <name evidence="3" type="ORF">MM415A00869_0018</name>
    <name evidence="2" type="ORF">MM415B00170_0010</name>
    <name evidence="1" type="ORF">TM448A01387_0007</name>
    <name evidence="4" type="ORF">TM448B03711_0006</name>
</gene>
<accession>A0A6H1ZQE8</accession>
<sequence>MTDSYWLDILDKAKARKVEKAQNRTARLLKQADRILEYNHRKKHRKSKKARQSWWNSLTSEQRSEYISALQVKKAEKRAKTGFQSTCTVFPVVDETNRANWLDKIHAMNPWMPI</sequence>
<evidence type="ECO:0000313" key="4">
    <source>
        <dbReference type="EMBL" id="QJI02849.1"/>
    </source>
</evidence>
<dbReference type="EMBL" id="MT141575">
    <property type="protein sequence ID" value="QJA67701.1"/>
    <property type="molecule type" value="Genomic_DNA"/>
</dbReference>
<evidence type="ECO:0000313" key="3">
    <source>
        <dbReference type="EMBL" id="QJA79520.1"/>
    </source>
</evidence>
<reference evidence="1" key="1">
    <citation type="submission" date="2020-03" db="EMBL/GenBank/DDBJ databases">
        <title>The deep terrestrial virosphere.</title>
        <authorList>
            <person name="Holmfeldt K."/>
            <person name="Nilsson E."/>
            <person name="Simone D."/>
            <person name="Lopez-Fernandez M."/>
            <person name="Wu X."/>
            <person name="de Brujin I."/>
            <person name="Lundin D."/>
            <person name="Andersson A."/>
            <person name="Bertilsson S."/>
            <person name="Dopson M."/>
        </authorList>
    </citation>
    <scope>NUCLEOTIDE SEQUENCE</scope>
    <source>
        <strain evidence="3">MM415A00869</strain>
        <strain evidence="2">MM415B00170</strain>
        <strain evidence="1">TM448A01387</strain>
        <strain evidence="4">TM448B03711</strain>
    </source>
</reference>
<evidence type="ECO:0000313" key="2">
    <source>
        <dbReference type="EMBL" id="QJA67701.1"/>
    </source>
</evidence>
<proteinExistence type="predicted"/>
<protein>
    <submittedName>
        <fullName evidence="1">Uncharacterized protein</fullName>
    </submittedName>
</protein>
<name>A0A6H1ZQE8_9ZZZZ</name>